<feature type="binding site" evidence="14">
    <location>
        <begin position="302"/>
        <end position="309"/>
    </location>
    <ligand>
        <name>NAD(+)</name>
        <dbReference type="ChEBI" id="CHEBI:57540"/>
    </ligand>
</feature>
<dbReference type="RefSeq" id="WP_091643143.1">
    <property type="nucleotide sequence ID" value="NZ_FOEG01000004.1"/>
</dbReference>
<evidence type="ECO:0000256" key="11">
    <source>
        <dbReference type="ARBA" id="ARBA00023284"/>
    </source>
</evidence>
<dbReference type="SUPFAM" id="SSF55424">
    <property type="entry name" value="FAD/NAD-linked reductases, dimerisation (C-terminal) domain"/>
    <property type="match status" value="1"/>
</dbReference>
<feature type="binding site" evidence="14">
    <location>
        <position position="325"/>
    </location>
    <ligand>
        <name>NAD(+)</name>
        <dbReference type="ChEBI" id="CHEBI:57540"/>
    </ligand>
</feature>
<evidence type="ECO:0000256" key="16">
    <source>
        <dbReference type="RuleBase" id="RU003692"/>
    </source>
</evidence>
<dbReference type="InterPro" id="IPR006258">
    <property type="entry name" value="Lipoamide_DH"/>
</dbReference>
<dbReference type="Pfam" id="PF00364">
    <property type="entry name" value="Biotin_lipoyl"/>
    <property type="match status" value="1"/>
</dbReference>
<keyword evidence="7 14" id="KW-0274">FAD</keyword>
<feature type="binding site" evidence="14">
    <location>
        <position position="432"/>
    </location>
    <ligand>
        <name>FAD</name>
        <dbReference type="ChEBI" id="CHEBI:57692"/>
    </ligand>
</feature>
<dbReference type="PRINTS" id="PR00368">
    <property type="entry name" value="FADPNR"/>
</dbReference>
<feature type="disulfide bond" description="Redox-active" evidence="15">
    <location>
        <begin position="165"/>
        <end position="170"/>
    </location>
</feature>
<feature type="binding site" evidence="14">
    <location>
        <position position="174"/>
    </location>
    <ligand>
        <name>FAD</name>
        <dbReference type="ChEBI" id="CHEBI:57692"/>
    </ligand>
</feature>
<evidence type="ECO:0000259" key="18">
    <source>
        <dbReference type="PROSITE" id="PS50968"/>
    </source>
</evidence>
<evidence type="ECO:0000256" key="5">
    <source>
        <dbReference type="ARBA" id="ARBA00022630"/>
    </source>
</evidence>
<dbReference type="FunFam" id="3.50.50.60:FF:000001">
    <property type="entry name" value="Dihydrolipoyl dehydrogenase, mitochondrial"/>
    <property type="match status" value="1"/>
</dbReference>
<dbReference type="InterPro" id="IPR003016">
    <property type="entry name" value="2-oxoA_DH_lipoyl-BS"/>
</dbReference>
<dbReference type="InterPro" id="IPR001100">
    <property type="entry name" value="Pyr_nuc-diS_OxRdtase"/>
</dbReference>
<evidence type="ECO:0000256" key="9">
    <source>
        <dbReference type="ARBA" id="ARBA00023027"/>
    </source>
</evidence>
<dbReference type="PROSITE" id="PS00076">
    <property type="entry name" value="PYRIDINE_REDOX_1"/>
    <property type="match status" value="1"/>
</dbReference>
<keyword evidence="6" id="KW-0450">Lipoyl</keyword>
<evidence type="ECO:0000256" key="14">
    <source>
        <dbReference type="PIRSR" id="PIRSR000350-3"/>
    </source>
</evidence>
<name>A0A1H8TCN5_9GAMM</name>
<keyword evidence="9 14" id="KW-0520">NAD</keyword>
<keyword evidence="10" id="KW-1015">Disulfide bond</keyword>
<comment type="cofactor">
    <cofactor evidence="14 16">
        <name>FAD</name>
        <dbReference type="ChEBI" id="CHEBI:57692"/>
    </cofactor>
    <text evidence="14 16">Binds 1 FAD per subunit.</text>
</comment>
<dbReference type="Gene3D" id="2.40.50.100">
    <property type="match status" value="1"/>
</dbReference>
<dbReference type="InterPro" id="IPR036188">
    <property type="entry name" value="FAD/NAD-bd_sf"/>
</dbReference>
<accession>A0A1H8TCN5</accession>
<dbReference type="STRING" id="406100.SAMN04488052_10458"/>
<dbReference type="GO" id="GO:0050660">
    <property type="term" value="F:flavin adenine dinucleotide binding"/>
    <property type="evidence" value="ECO:0007669"/>
    <property type="project" value="InterPro"/>
</dbReference>
<dbReference type="OrthoDB" id="9800167at2"/>
<evidence type="ECO:0000256" key="6">
    <source>
        <dbReference type="ARBA" id="ARBA00022823"/>
    </source>
</evidence>
<evidence type="ECO:0000256" key="15">
    <source>
        <dbReference type="PIRSR" id="PIRSR000350-4"/>
    </source>
</evidence>
<dbReference type="Gene3D" id="3.30.390.30">
    <property type="match status" value="1"/>
</dbReference>
<evidence type="ECO:0000256" key="10">
    <source>
        <dbReference type="ARBA" id="ARBA00023157"/>
    </source>
</evidence>
<keyword evidence="20" id="KW-1185">Reference proteome</keyword>
<dbReference type="InterPro" id="IPR004099">
    <property type="entry name" value="Pyr_nucl-diS_OxRdtase_dimer"/>
</dbReference>
<dbReference type="PRINTS" id="PR00411">
    <property type="entry name" value="PNDRDTASEI"/>
</dbReference>
<dbReference type="InterPro" id="IPR012999">
    <property type="entry name" value="Pyr_OxRdtase_I_AS"/>
</dbReference>
<dbReference type="InterPro" id="IPR050151">
    <property type="entry name" value="Class-I_Pyr_Nuc-Dis_Oxidored"/>
</dbReference>
<dbReference type="SUPFAM" id="SSF51905">
    <property type="entry name" value="FAD/NAD(P)-binding domain"/>
    <property type="match status" value="1"/>
</dbReference>
<evidence type="ECO:0000256" key="2">
    <source>
        <dbReference type="ARBA" id="ARBA00007532"/>
    </source>
</evidence>
<organism evidence="19 20">
    <name type="scientific">Aquisalimonas asiatica</name>
    <dbReference type="NCBI Taxonomy" id="406100"/>
    <lineage>
        <taxon>Bacteria</taxon>
        <taxon>Pseudomonadati</taxon>
        <taxon>Pseudomonadota</taxon>
        <taxon>Gammaproteobacteria</taxon>
        <taxon>Chromatiales</taxon>
        <taxon>Ectothiorhodospiraceae</taxon>
        <taxon>Aquisalimonas</taxon>
    </lineage>
</organism>
<dbReference type="Pfam" id="PF07992">
    <property type="entry name" value="Pyr_redox_2"/>
    <property type="match status" value="1"/>
</dbReference>
<evidence type="ECO:0000256" key="12">
    <source>
        <dbReference type="ARBA" id="ARBA00049187"/>
    </source>
</evidence>
<evidence type="ECO:0000256" key="8">
    <source>
        <dbReference type="ARBA" id="ARBA00023002"/>
    </source>
</evidence>
<feature type="binding site" evidence="14">
    <location>
        <position position="392"/>
    </location>
    <ligand>
        <name>NAD(+)</name>
        <dbReference type="ChEBI" id="CHEBI:57540"/>
    </ligand>
</feature>
<evidence type="ECO:0000313" key="20">
    <source>
        <dbReference type="Proteomes" id="UP000199657"/>
    </source>
</evidence>
<dbReference type="FunFam" id="3.30.390.30:FF:000001">
    <property type="entry name" value="Dihydrolipoyl dehydrogenase"/>
    <property type="match status" value="1"/>
</dbReference>
<dbReference type="InterPro" id="IPR016156">
    <property type="entry name" value="FAD/NAD-linked_Rdtase_dimer_sf"/>
</dbReference>
<comment type="similarity">
    <text evidence="2 16">Belongs to the class-I pyridine nucleotide-disulfide oxidoreductase family.</text>
</comment>
<evidence type="ECO:0000256" key="13">
    <source>
        <dbReference type="PIRSR" id="PIRSR000350-2"/>
    </source>
</evidence>
<dbReference type="InterPro" id="IPR000089">
    <property type="entry name" value="Biotin_lipoyl"/>
</dbReference>
<comment type="cofactor">
    <cofactor evidence="1">
        <name>(R)-lipoate</name>
        <dbReference type="ChEBI" id="CHEBI:83088"/>
    </cofactor>
</comment>
<keyword evidence="8 16" id="KW-0560">Oxidoreductase</keyword>
<proteinExistence type="inferred from homology"/>
<dbReference type="PROSITE" id="PS50968">
    <property type="entry name" value="BIOTINYL_LIPOYL"/>
    <property type="match status" value="1"/>
</dbReference>
<dbReference type="GO" id="GO:0004148">
    <property type="term" value="F:dihydrolipoyl dehydrogenase (NADH) activity"/>
    <property type="evidence" value="ECO:0007669"/>
    <property type="project" value="UniProtKB-EC"/>
</dbReference>
<dbReference type="InterPro" id="IPR011053">
    <property type="entry name" value="Single_hybrid_motif"/>
</dbReference>
<dbReference type="PANTHER" id="PTHR22912:SF160">
    <property type="entry name" value="DIHYDROLIPOYL DEHYDROGENASE"/>
    <property type="match status" value="1"/>
</dbReference>
<comment type="catalytic activity">
    <reaction evidence="12 16">
        <text>N(6)-[(R)-dihydrolipoyl]-L-lysyl-[protein] + NAD(+) = N(6)-[(R)-lipoyl]-L-lysyl-[protein] + NADH + H(+)</text>
        <dbReference type="Rhea" id="RHEA:15045"/>
        <dbReference type="Rhea" id="RHEA-COMP:10474"/>
        <dbReference type="Rhea" id="RHEA-COMP:10475"/>
        <dbReference type="ChEBI" id="CHEBI:15378"/>
        <dbReference type="ChEBI" id="CHEBI:57540"/>
        <dbReference type="ChEBI" id="CHEBI:57945"/>
        <dbReference type="ChEBI" id="CHEBI:83099"/>
        <dbReference type="ChEBI" id="CHEBI:83100"/>
        <dbReference type="EC" id="1.8.1.4"/>
    </reaction>
</comment>
<dbReference type="SUPFAM" id="SSF51230">
    <property type="entry name" value="Single hybrid motif"/>
    <property type="match status" value="1"/>
</dbReference>
<feature type="compositionally biased region" description="Basic and acidic residues" evidence="17">
    <location>
        <begin position="87"/>
        <end position="108"/>
    </location>
</feature>
<evidence type="ECO:0000256" key="3">
    <source>
        <dbReference type="ARBA" id="ARBA00012608"/>
    </source>
</evidence>
<reference evidence="19 20" key="1">
    <citation type="submission" date="2016-10" db="EMBL/GenBank/DDBJ databases">
        <authorList>
            <person name="de Groot N.N."/>
        </authorList>
    </citation>
    <scope>NUCLEOTIDE SEQUENCE [LARGE SCALE GENOMIC DNA]</scope>
    <source>
        <strain evidence="19 20">CGMCC 1.6291</strain>
    </source>
</reference>
<feature type="active site" description="Proton acceptor" evidence="13">
    <location>
        <position position="564"/>
    </location>
</feature>
<gene>
    <name evidence="19" type="ORF">SAMN04488052_10458</name>
</gene>
<evidence type="ECO:0000256" key="17">
    <source>
        <dbReference type="SAM" id="MobiDB-lite"/>
    </source>
</evidence>
<feature type="compositionally biased region" description="Low complexity" evidence="17">
    <location>
        <begin position="109"/>
        <end position="120"/>
    </location>
</feature>
<evidence type="ECO:0000313" key="19">
    <source>
        <dbReference type="EMBL" id="SEO88641.1"/>
    </source>
</evidence>
<dbReference type="Gene3D" id="3.50.50.60">
    <property type="entry name" value="FAD/NAD(P)-binding domain"/>
    <property type="match status" value="2"/>
</dbReference>
<dbReference type="PANTHER" id="PTHR22912">
    <property type="entry name" value="DISULFIDE OXIDOREDUCTASE"/>
    <property type="match status" value="1"/>
</dbReference>
<dbReference type="NCBIfam" id="TIGR01350">
    <property type="entry name" value="lipoamide_DH"/>
    <property type="match status" value="1"/>
</dbReference>
<feature type="domain" description="Lipoyl-binding" evidence="18">
    <location>
        <begin position="3"/>
        <end position="77"/>
    </location>
</feature>
<dbReference type="EC" id="1.8.1.4" evidence="3 16"/>
<sequence length="592" mass="62202">MAITTITVPDIGDFDAVDVIEVLVSEGDTVESEQSLITLESDKATMEVPATTGGTVKSVKIKVGDKVKEGDAILELESAEGGAAAEEPAKEDKPAPKEDAAPATDKADSQPAAKPAAASEAPTDADCDVVVIGAGPGGYTAAFRAADLGLKVILVERYDTLGGVCLNVGCIPSKALLHVGHILDTAEQFKDHGVVFGKPKIELDKLRDWKSSVVGKLTGGLASMAKQRKVETVTGKAEFAGPHELKVDGKDGGRTIKFKHAIIAAGSRPVAPPGMDLDDPRVMDSTGALELEEIPKRLLVVGGGIIGLEMATVYEALGAKVTVVELMDRLMAGADKDILRPFEKRIRARYENIYTGTKVAGMEALKKGIKVTFEGKDAPENDTFDRVLVAVGRRPNGDLVNAEAAGLEVDRGFIKADEQMRTSVPHIFAIGDVIGQPMLAHKATHEGKVAAEVIAGEKSAFDARVIPSVAYTDPEVAWVGLTEEQAKEQGIKVEKGAFPWAASGRALAMGREEGMTKLLFDAETGRVVGGSIVGVSAGDLIGEVALAIEMGSDATDIGLTVHPHPTLSETVCFAAEMAEGTITDLYVPKKKK</sequence>
<evidence type="ECO:0000256" key="7">
    <source>
        <dbReference type="ARBA" id="ARBA00022827"/>
    </source>
</evidence>
<evidence type="ECO:0000256" key="1">
    <source>
        <dbReference type="ARBA" id="ARBA00001938"/>
    </source>
</evidence>
<keyword evidence="14" id="KW-0547">Nucleotide-binding</keyword>
<dbReference type="GO" id="GO:0006103">
    <property type="term" value="P:2-oxoglutarate metabolic process"/>
    <property type="evidence" value="ECO:0007669"/>
    <property type="project" value="TreeGrafter"/>
</dbReference>
<protein>
    <recommendedName>
        <fullName evidence="4 16">Dihydrolipoyl dehydrogenase</fullName>
        <ecNumber evidence="3 16">1.8.1.4</ecNumber>
    </recommendedName>
</protein>
<keyword evidence="5 16" id="KW-0285">Flavoprotein</keyword>
<comment type="miscellaneous">
    <text evidence="16">The active site is a redox-active disulfide bond.</text>
</comment>
<dbReference type="FunFam" id="2.40.50.100:FF:000009">
    <property type="entry name" value="Acetyltransferase component of pyruvate dehydrogenase complex"/>
    <property type="match status" value="1"/>
</dbReference>
<feature type="binding site" evidence="14">
    <location>
        <begin position="438"/>
        <end position="441"/>
    </location>
    <ligand>
        <name>FAD</name>
        <dbReference type="ChEBI" id="CHEBI:57692"/>
    </ligand>
</feature>
<dbReference type="Proteomes" id="UP000199657">
    <property type="component" value="Unassembled WGS sequence"/>
</dbReference>
<dbReference type="PROSITE" id="PS00189">
    <property type="entry name" value="LIPOYL"/>
    <property type="match status" value="1"/>
</dbReference>
<keyword evidence="11 16" id="KW-0676">Redox-active center</keyword>
<dbReference type="Pfam" id="PF02852">
    <property type="entry name" value="Pyr_redox_dim"/>
    <property type="match status" value="1"/>
</dbReference>
<dbReference type="PIRSF" id="PIRSF000350">
    <property type="entry name" value="Mercury_reductase_MerA"/>
    <property type="match status" value="1"/>
</dbReference>
<feature type="region of interest" description="Disordered" evidence="17">
    <location>
        <begin position="77"/>
        <end position="120"/>
    </location>
</feature>
<dbReference type="EMBL" id="FOEG01000004">
    <property type="protein sequence ID" value="SEO88641.1"/>
    <property type="molecule type" value="Genomic_DNA"/>
</dbReference>
<evidence type="ECO:0000256" key="4">
    <source>
        <dbReference type="ARBA" id="ARBA00016961"/>
    </source>
</evidence>
<dbReference type="InterPro" id="IPR023753">
    <property type="entry name" value="FAD/NAD-binding_dom"/>
</dbReference>
<dbReference type="AlphaFoldDB" id="A0A1H8TCN5"/>
<dbReference type="CDD" id="cd06849">
    <property type="entry name" value="lipoyl_domain"/>
    <property type="match status" value="1"/>
</dbReference>